<feature type="chain" id="PRO_5042077755" evidence="1">
    <location>
        <begin position="30"/>
        <end position="161"/>
    </location>
</feature>
<evidence type="ECO:0000313" key="2">
    <source>
        <dbReference type="EMBL" id="KAK3786955.1"/>
    </source>
</evidence>
<organism evidence="2 3">
    <name type="scientific">Elysia crispata</name>
    <name type="common">lettuce slug</name>
    <dbReference type="NCBI Taxonomy" id="231223"/>
    <lineage>
        <taxon>Eukaryota</taxon>
        <taxon>Metazoa</taxon>
        <taxon>Spiralia</taxon>
        <taxon>Lophotrochozoa</taxon>
        <taxon>Mollusca</taxon>
        <taxon>Gastropoda</taxon>
        <taxon>Heterobranchia</taxon>
        <taxon>Euthyneura</taxon>
        <taxon>Panpulmonata</taxon>
        <taxon>Sacoglossa</taxon>
        <taxon>Placobranchoidea</taxon>
        <taxon>Plakobranchidae</taxon>
        <taxon>Elysia</taxon>
    </lineage>
</organism>
<evidence type="ECO:0000313" key="3">
    <source>
        <dbReference type="Proteomes" id="UP001283361"/>
    </source>
</evidence>
<proteinExistence type="predicted"/>
<accession>A0AAE1AGA4</accession>
<comment type="caution">
    <text evidence="2">The sequence shown here is derived from an EMBL/GenBank/DDBJ whole genome shotgun (WGS) entry which is preliminary data.</text>
</comment>
<dbReference type="EMBL" id="JAWDGP010001927">
    <property type="protein sequence ID" value="KAK3786955.1"/>
    <property type="molecule type" value="Genomic_DNA"/>
</dbReference>
<evidence type="ECO:0000256" key="1">
    <source>
        <dbReference type="SAM" id="SignalP"/>
    </source>
</evidence>
<protein>
    <submittedName>
        <fullName evidence="2">Uncharacterized protein</fullName>
    </submittedName>
</protein>
<reference evidence="2" key="1">
    <citation type="journal article" date="2023" name="G3 (Bethesda)">
        <title>A reference genome for the long-term kleptoplast-retaining sea slug Elysia crispata morphotype clarki.</title>
        <authorList>
            <person name="Eastman K.E."/>
            <person name="Pendleton A.L."/>
            <person name="Shaikh M.A."/>
            <person name="Suttiyut T."/>
            <person name="Ogas R."/>
            <person name="Tomko P."/>
            <person name="Gavelis G."/>
            <person name="Widhalm J.R."/>
            <person name="Wisecaver J.H."/>
        </authorList>
    </citation>
    <scope>NUCLEOTIDE SEQUENCE</scope>
    <source>
        <strain evidence="2">ECLA1</strain>
    </source>
</reference>
<name>A0AAE1AGA4_9GAST</name>
<feature type="signal peptide" evidence="1">
    <location>
        <begin position="1"/>
        <end position="29"/>
    </location>
</feature>
<keyword evidence="3" id="KW-1185">Reference proteome</keyword>
<keyword evidence="1" id="KW-0732">Signal</keyword>
<gene>
    <name evidence="2" type="ORF">RRG08_037420</name>
</gene>
<dbReference type="Proteomes" id="UP001283361">
    <property type="component" value="Unassembled WGS sequence"/>
</dbReference>
<sequence>MLGSSSVRSCVVASFFLLLTLSYIDVCTAKSFVLQDDYMPTDSALVKKNSWWSKKSLDSASDYNRLLKDYPREETSVDGREPVPAGVEYGTDAVSELYGCYITTCVPEFVRCAERSRSHSSTLASLGLTDRSDLSFSQCRRNHQLCALECRVSSTKNAYDV</sequence>
<dbReference type="AlphaFoldDB" id="A0AAE1AGA4"/>